<dbReference type="AlphaFoldDB" id="A0A838CR02"/>
<sequence length="166" mass="18792">MKVNENFQSVSRSHIYAAGDVADSGLPPLTPVAGKEAERLTQHLLEESQTYQNQPLVPSVVFTYPKLAKIGITQQEASERNIPYEVQSKDISSFFTYRRTQDKEAYVKILTNPETDEIIGAHFLARSADHLVNLFLVAMTQRMTKHQLSSLLWAYPSEESDIPSFF</sequence>
<reference evidence="2 3" key="1">
    <citation type="journal article" date="2004" name="Extremophiles">
        <title>Halobacillus locisalis sp. nov., a halophilic bacterium isolated from a marine solar saltern of the Yellow Sea in Korea.</title>
        <authorList>
            <person name="Yoon J.H."/>
            <person name="Kang K.H."/>
            <person name="Oh T.K."/>
            <person name="Park Y.H."/>
        </authorList>
    </citation>
    <scope>NUCLEOTIDE SEQUENCE [LARGE SCALE GENOMIC DNA]</scope>
    <source>
        <strain evidence="2 3">KCTC 3788</strain>
    </source>
</reference>
<dbReference type="PANTHER" id="PTHR43014:SF5">
    <property type="entry name" value="GLUTATHIONE REDUCTASE (NADPH)"/>
    <property type="match status" value="1"/>
</dbReference>
<accession>A0A838CR02</accession>
<evidence type="ECO:0000259" key="1">
    <source>
        <dbReference type="Pfam" id="PF02852"/>
    </source>
</evidence>
<dbReference type="Gene3D" id="3.50.50.60">
    <property type="entry name" value="FAD/NAD(P)-binding domain"/>
    <property type="match status" value="1"/>
</dbReference>
<dbReference type="SUPFAM" id="SSF51905">
    <property type="entry name" value="FAD/NAD(P)-binding domain"/>
    <property type="match status" value="1"/>
</dbReference>
<dbReference type="InterPro" id="IPR036188">
    <property type="entry name" value="FAD/NAD-bd_sf"/>
</dbReference>
<gene>
    <name evidence="2" type="ORF">H0266_05630</name>
</gene>
<dbReference type="Proteomes" id="UP000571017">
    <property type="component" value="Unassembled WGS sequence"/>
</dbReference>
<dbReference type="PRINTS" id="PR00411">
    <property type="entry name" value="PNDRDTASEI"/>
</dbReference>
<dbReference type="EMBL" id="JACEFG010000001">
    <property type="protein sequence ID" value="MBA2174384.1"/>
    <property type="molecule type" value="Genomic_DNA"/>
</dbReference>
<comment type="caution">
    <text evidence="2">The sequence shown here is derived from an EMBL/GenBank/DDBJ whole genome shotgun (WGS) entry which is preliminary data.</text>
</comment>
<organism evidence="2 3">
    <name type="scientific">Halobacillus locisalis</name>
    <dbReference type="NCBI Taxonomy" id="220753"/>
    <lineage>
        <taxon>Bacteria</taxon>
        <taxon>Bacillati</taxon>
        <taxon>Bacillota</taxon>
        <taxon>Bacilli</taxon>
        <taxon>Bacillales</taxon>
        <taxon>Bacillaceae</taxon>
        <taxon>Halobacillus</taxon>
    </lineage>
</organism>
<dbReference type="Pfam" id="PF02852">
    <property type="entry name" value="Pyr_redox_dim"/>
    <property type="match status" value="1"/>
</dbReference>
<name>A0A838CR02_9BACI</name>
<dbReference type="InterPro" id="IPR004099">
    <property type="entry name" value="Pyr_nucl-diS_OxRdtase_dimer"/>
</dbReference>
<protein>
    <submittedName>
        <fullName evidence="2">NAD(P)/FAD-dependent oxidoreductase</fullName>
    </submittedName>
</protein>
<dbReference type="Gene3D" id="3.30.390.30">
    <property type="match status" value="1"/>
</dbReference>
<dbReference type="InterPro" id="IPR016156">
    <property type="entry name" value="FAD/NAD-linked_Rdtase_dimer_sf"/>
</dbReference>
<dbReference type="PANTHER" id="PTHR43014">
    <property type="entry name" value="MERCURIC REDUCTASE"/>
    <property type="match status" value="1"/>
</dbReference>
<dbReference type="SUPFAM" id="SSF55424">
    <property type="entry name" value="FAD/NAD-linked reductases, dimerisation (C-terminal) domain"/>
    <property type="match status" value="1"/>
</dbReference>
<proteinExistence type="predicted"/>
<evidence type="ECO:0000313" key="2">
    <source>
        <dbReference type="EMBL" id="MBA2174384.1"/>
    </source>
</evidence>
<evidence type="ECO:0000313" key="3">
    <source>
        <dbReference type="Proteomes" id="UP000571017"/>
    </source>
</evidence>
<keyword evidence="3" id="KW-1185">Reference proteome</keyword>
<feature type="domain" description="Pyridine nucleotide-disulphide oxidoreductase dimerisation" evidence="1">
    <location>
        <begin position="57"/>
        <end position="157"/>
    </location>
</feature>